<dbReference type="EMBL" id="CCND01000003">
    <property type="protein sequence ID" value="CDX50258.1"/>
    <property type="molecule type" value="Genomic_DNA"/>
</dbReference>
<proteinExistence type="predicted"/>
<reference evidence="2" key="1">
    <citation type="submission" date="2014-08" db="EMBL/GenBank/DDBJ databases">
        <authorList>
            <person name="Edwards T."/>
        </authorList>
    </citation>
    <scope>NUCLEOTIDE SEQUENCE [LARGE SCALE GENOMIC DNA]</scope>
</reference>
<gene>
    <name evidence="1" type="ORF">MPL1032_110022</name>
</gene>
<dbReference type="AlphaFoldDB" id="A0A0K2VPW4"/>
<organism evidence="1 2">
    <name type="scientific">Mesorhizobium plurifarium</name>
    <dbReference type="NCBI Taxonomy" id="69974"/>
    <lineage>
        <taxon>Bacteria</taxon>
        <taxon>Pseudomonadati</taxon>
        <taxon>Pseudomonadota</taxon>
        <taxon>Alphaproteobacteria</taxon>
        <taxon>Hyphomicrobiales</taxon>
        <taxon>Phyllobacteriaceae</taxon>
        <taxon>Mesorhizobium</taxon>
    </lineage>
</organism>
<name>A0A0K2VPW4_MESPL</name>
<protein>
    <submittedName>
        <fullName evidence="1">Uncharacterized protein</fullName>
    </submittedName>
</protein>
<evidence type="ECO:0000313" key="2">
    <source>
        <dbReference type="Proteomes" id="UP000182888"/>
    </source>
</evidence>
<accession>A0A0K2VPW4</accession>
<dbReference type="Proteomes" id="UP000182888">
    <property type="component" value="Unassembled WGS sequence"/>
</dbReference>
<evidence type="ECO:0000313" key="1">
    <source>
        <dbReference type="EMBL" id="CDX50258.1"/>
    </source>
</evidence>
<sequence length="55" mass="6307">MLVEWHVSLPRRLLGDGFAGVKWTSVLADTPMKAFSWGLFFRAAKKIAILTRRLF</sequence>